<keyword evidence="2" id="KW-0812">Transmembrane</keyword>
<dbReference type="EMBL" id="JALLPJ020000622">
    <property type="protein sequence ID" value="KAL3787147.1"/>
    <property type="molecule type" value="Genomic_DNA"/>
</dbReference>
<proteinExistence type="predicted"/>
<feature type="transmembrane region" description="Helical" evidence="2">
    <location>
        <begin position="680"/>
        <end position="707"/>
    </location>
</feature>
<gene>
    <name evidence="3" type="ORF">ACHAWO_010705</name>
</gene>
<feature type="region of interest" description="Disordered" evidence="1">
    <location>
        <begin position="424"/>
        <end position="456"/>
    </location>
</feature>
<protein>
    <submittedName>
        <fullName evidence="3">Uncharacterized protein</fullName>
    </submittedName>
</protein>
<feature type="compositionally biased region" description="Polar residues" evidence="1">
    <location>
        <begin position="89"/>
        <end position="100"/>
    </location>
</feature>
<feature type="transmembrane region" description="Helical" evidence="2">
    <location>
        <begin position="574"/>
        <end position="595"/>
    </location>
</feature>
<feature type="region of interest" description="Disordered" evidence="1">
    <location>
        <begin position="350"/>
        <end position="393"/>
    </location>
</feature>
<keyword evidence="4" id="KW-1185">Reference proteome</keyword>
<sequence length="1031" mass="116415">MPHATLSDLLADDVKDYFRREGVSGDNLAIDNNTHKQRRRRRPAAGLHNENFSAAVPVLSATTSDRSTPMQQTEQVHLQNNQQRHRRLSSGSDSQRNAHLSAQDAEFLKRYAEEKERASRKIRTADASRNISAPRDLVTKDLIDGIPRGGRSSNVNTKNDRKIDDLRPYQTLAASPRPPSVTGSHRPQLPSIDNDDWEEDDRLERKEWRKMERRRKRSGSADGHLRKPSSASGSHGRKMSNASGVSYGNGSYGYGHWSSNNSVGSGSFVRHYQQPVPYPGVQHSPGVETLCYSTSSQSILPHYETKLMHSFLRKESDDTFVRKESTNWHSSSPRENGEARGHVRPLSYLSASSESEQKSEVNNSSSLGPSPLSSGTYKSMPHDRHSLRSKDGSDVSALWGGSILESSSPGSDKPQPYRQDYRYNRIESSEESSDDESYTSSSAEESDSDYKNHVTTEKNILLPPHKSYGTIPRKPSRRPKVSPLRLDDACKVIWDKLWSAFVVLELYISNMPSLVGSLALAWGTLGVDWFKWYEETYDACHPTDYHNKLCVYPEFPGCFTCDTSRIGYQFTIHFHYLCSTISFVLAVSLIAKIVIAFPVVRDELANPTTAAPLGLLCMALEKIFGGNFGVVGMCVVFGASFVQTIVAIWFIFISIVYKTLPEPSWFPNTTGLGLAAAKTWLYWSFGGYFLSILSVVLFMMFYFVALYRIHHNYKISATVCWVQLSGPAVVLYGVSIFGQPGSDEAEIDLASSQENIEHFTMIHRKFYMPSMHFFFACCMVSMASALYCLSIRFKRFREKEFSPAHVAFCAPILSHSNALQVYRSSVKRFTTLPHDHVFKSTDFGFAFKTFLYQYWTFCLVSGSVLIFVMTWKFIAHLHSWCSIDIDDDEIPPEPEDTMLTQLLEKGEAKDEITQDYVSAAVLQANESGALVRVLRDGKMKYMRSRRMPSMGFDPIMSASQLLNERERLLQHVTNAASLRDRERGTNSFDDTLSSLYERSSSRDTASSSSSYRRNRRNFMSFDASAMMRGEH</sequence>
<dbReference type="AlphaFoldDB" id="A0ABD3PGV6"/>
<name>A0ABD3PGV6_9STRA</name>
<feature type="compositionally biased region" description="Polar residues" evidence="1">
    <location>
        <begin position="60"/>
        <end position="82"/>
    </location>
</feature>
<organism evidence="3 4">
    <name type="scientific">Cyclotella atomus</name>
    <dbReference type="NCBI Taxonomy" id="382360"/>
    <lineage>
        <taxon>Eukaryota</taxon>
        <taxon>Sar</taxon>
        <taxon>Stramenopiles</taxon>
        <taxon>Ochrophyta</taxon>
        <taxon>Bacillariophyta</taxon>
        <taxon>Coscinodiscophyceae</taxon>
        <taxon>Thalassiosirophycidae</taxon>
        <taxon>Stephanodiscales</taxon>
        <taxon>Stephanodiscaceae</taxon>
        <taxon>Cyclotella</taxon>
    </lineage>
</organism>
<dbReference type="Proteomes" id="UP001530400">
    <property type="component" value="Unassembled WGS sequence"/>
</dbReference>
<feature type="region of interest" description="Disordered" evidence="1">
    <location>
        <begin position="323"/>
        <end position="342"/>
    </location>
</feature>
<feature type="compositionally biased region" description="Basic and acidic residues" evidence="1">
    <location>
        <begin position="380"/>
        <end position="393"/>
    </location>
</feature>
<reference evidence="3 4" key="1">
    <citation type="submission" date="2024-10" db="EMBL/GenBank/DDBJ databases">
        <title>Updated reference genomes for cyclostephanoid diatoms.</title>
        <authorList>
            <person name="Roberts W.R."/>
            <person name="Alverson A.J."/>
        </authorList>
    </citation>
    <scope>NUCLEOTIDE SEQUENCE [LARGE SCALE GENOMIC DNA]</scope>
    <source>
        <strain evidence="3 4">AJA010-31</strain>
    </source>
</reference>
<evidence type="ECO:0000313" key="3">
    <source>
        <dbReference type="EMBL" id="KAL3787147.1"/>
    </source>
</evidence>
<feature type="region of interest" description="Disordered" evidence="1">
    <location>
        <begin position="25"/>
        <end position="104"/>
    </location>
</feature>
<evidence type="ECO:0000256" key="2">
    <source>
        <dbReference type="SAM" id="Phobius"/>
    </source>
</evidence>
<keyword evidence="2" id="KW-1133">Transmembrane helix</keyword>
<feature type="compositionally biased region" description="Basic and acidic residues" evidence="1">
    <location>
        <begin position="158"/>
        <end position="167"/>
    </location>
</feature>
<feature type="transmembrane region" description="Helical" evidence="2">
    <location>
        <begin position="719"/>
        <end position="738"/>
    </location>
</feature>
<accession>A0ABD3PGV6</accession>
<evidence type="ECO:0000256" key="1">
    <source>
        <dbReference type="SAM" id="MobiDB-lite"/>
    </source>
</evidence>
<keyword evidence="2" id="KW-0472">Membrane</keyword>
<feature type="transmembrane region" description="Helical" evidence="2">
    <location>
        <begin position="628"/>
        <end position="660"/>
    </location>
</feature>
<feature type="region of interest" description="Disordered" evidence="1">
    <location>
        <begin position="142"/>
        <end position="242"/>
    </location>
</feature>
<feature type="compositionally biased region" description="Low complexity" evidence="1">
    <location>
        <begin position="362"/>
        <end position="375"/>
    </location>
</feature>
<feature type="transmembrane region" description="Helical" evidence="2">
    <location>
        <begin position="854"/>
        <end position="874"/>
    </location>
</feature>
<evidence type="ECO:0000313" key="4">
    <source>
        <dbReference type="Proteomes" id="UP001530400"/>
    </source>
</evidence>
<feature type="transmembrane region" description="Helical" evidence="2">
    <location>
        <begin position="771"/>
        <end position="789"/>
    </location>
</feature>
<comment type="caution">
    <text evidence="3">The sequence shown here is derived from an EMBL/GenBank/DDBJ whole genome shotgun (WGS) entry which is preliminary data.</text>
</comment>